<dbReference type="EMBL" id="JBHSAP010000009">
    <property type="protein sequence ID" value="MFC4077047.1"/>
    <property type="molecule type" value="Genomic_DNA"/>
</dbReference>
<protein>
    <submittedName>
        <fullName evidence="1">Uncharacterized protein</fullName>
    </submittedName>
</protein>
<evidence type="ECO:0000313" key="1">
    <source>
        <dbReference type="EMBL" id="MFC4077047.1"/>
    </source>
</evidence>
<reference evidence="2" key="1">
    <citation type="journal article" date="2019" name="Int. J. Syst. Evol. Microbiol.">
        <title>The Global Catalogue of Microorganisms (GCM) 10K type strain sequencing project: providing services to taxonomists for standard genome sequencing and annotation.</title>
        <authorList>
            <consortium name="The Broad Institute Genomics Platform"/>
            <consortium name="The Broad Institute Genome Sequencing Center for Infectious Disease"/>
            <person name="Wu L."/>
            <person name="Ma J."/>
        </authorList>
    </citation>
    <scope>NUCLEOTIDE SEQUENCE [LARGE SCALE GENOMIC DNA]</scope>
    <source>
        <strain evidence="2">IBRC-M 10813</strain>
    </source>
</reference>
<dbReference type="RefSeq" id="WP_380704527.1">
    <property type="nucleotide sequence ID" value="NZ_JBHSAP010000009.1"/>
</dbReference>
<comment type="caution">
    <text evidence="1">The sequence shown here is derived from an EMBL/GenBank/DDBJ whole genome shotgun (WGS) entry which is preliminary data.</text>
</comment>
<accession>A0ABV8JGN1</accession>
<dbReference type="Proteomes" id="UP001595843">
    <property type="component" value="Unassembled WGS sequence"/>
</dbReference>
<gene>
    <name evidence="1" type="ORF">ACFOUO_09495</name>
</gene>
<proteinExistence type="predicted"/>
<sequence>METMKLSTLVLTVSPDLYELLRKEELESEVIVPDIRLLNREDLSEIIEQAIKHHHRPPYH</sequence>
<keyword evidence="2" id="KW-1185">Reference proteome</keyword>
<organism evidence="1 2">
    <name type="scientific">Salinithrix halophila</name>
    <dbReference type="NCBI Taxonomy" id="1485204"/>
    <lineage>
        <taxon>Bacteria</taxon>
        <taxon>Bacillati</taxon>
        <taxon>Bacillota</taxon>
        <taxon>Bacilli</taxon>
        <taxon>Bacillales</taxon>
        <taxon>Thermoactinomycetaceae</taxon>
        <taxon>Salinithrix</taxon>
    </lineage>
</organism>
<name>A0ABV8JGN1_9BACL</name>
<evidence type="ECO:0000313" key="2">
    <source>
        <dbReference type="Proteomes" id="UP001595843"/>
    </source>
</evidence>